<organism evidence="3 4">
    <name type="scientific">Senna tora</name>
    <dbReference type="NCBI Taxonomy" id="362788"/>
    <lineage>
        <taxon>Eukaryota</taxon>
        <taxon>Viridiplantae</taxon>
        <taxon>Streptophyta</taxon>
        <taxon>Embryophyta</taxon>
        <taxon>Tracheophyta</taxon>
        <taxon>Spermatophyta</taxon>
        <taxon>Magnoliopsida</taxon>
        <taxon>eudicotyledons</taxon>
        <taxon>Gunneridae</taxon>
        <taxon>Pentapetalae</taxon>
        <taxon>rosids</taxon>
        <taxon>fabids</taxon>
        <taxon>Fabales</taxon>
        <taxon>Fabaceae</taxon>
        <taxon>Caesalpinioideae</taxon>
        <taxon>Cassia clade</taxon>
        <taxon>Senna</taxon>
    </lineage>
</organism>
<dbReference type="OrthoDB" id="329835at2759"/>
<evidence type="ECO:0000313" key="3">
    <source>
        <dbReference type="EMBL" id="KAF7824684.1"/>
    </source>
</evidence>
<dbReference type="Pfam" id="PF02797">
    <property type="entry name" value="Chal_sti_synt_C"/>
    <property type="match status" value="1"/>
</dbReference>
<dbReference type="AlphaFoldDB" id="A0A834TV03"/>
<keyword evidence="4" id="KW-1185">Reference proteome</keyword>
<feature type="domain" description="Chalcone/stilbene synthase C-terminal" evidence="2">
    <location>
        <begin position="1"/>
        <end position="39"/>
    </location>
</feature>
<evidence type="ECO:0000259" key="2">
    <source>
        <dbReference type="Pfam" id="PF02797"/>
    </source>
</evidence>
<feature type="transmembrane region" description="Helical" evidence="1">
    <location>
        <begin position="21"/>
        <end position="41"/>
    </location>
</feature>
<dbReference type="GO" id="GO:0016746">
    <property type="term" value="F:acyltransferase activity"/>
    <property type="evidence" value="ECO:0007669"/>
    <property type="project" value="InterPro"/>
</dbReference>
<dbReference type="InterPro" id="IPR016039">
    <property type="entry name" value="Thiolase-like"/>
</dbReference>
<dbReference type="EMBL" id="JAAIUW010000007">
    <property type="protein sequence ID" value="KAF7824684.1"/>
    <property type="molecule type" value="Genomic_DNA"/>
</dbReference>
<dbReference type="Proteomes" id="UP000634136">
    <property type="component" value="Unassembled WGS sequence"/>
</dbReference>
<dbReference type="InterPro" id="IPR012328">
    <property type="entry name" value="Chalcone/stilbene_synt_C"/>
</dbReference>
<reference evidence="3" key="1">
    <citation type="submission" date="2020-09" db="EMBL/GenBank/DDBJ databases">
        <title>Genome-Enabled Discovery of Anthraquinone Biosynthesis in Senna tora.</title>
        <authorList>
            <person name="Kang S.-H."/>
            <person name="Pandey R.P."/>
            <person name="Lee C.-M."/>
            <person name="Sim J.-S."/>
            <person name="Jeong J.-T."/>
            <person name="Choi B.-S."/>
            <person name="Jung M."/>
            <person name="Ginzburg D."/>
            <person name="Zhao K."/>
            <person name="Won S.Y."/>
            <person name="Oh T.-J."/>
            <person name="Yu Y."/>
            <person name="Kim N.-H."/>
            <person name="Lee O.R."/>
            <person name="Lee T.-H."/>
            <person name="Bashyal P."/>
            <person name="Kim T.-S."/>
            <person name="Lee W.-H."/>
            <person name="Kawkins C."/>
            <person name="Kim C.-K."/>
            <person name="Kim J.S."/>
            <person name="Ahn B.O."/>
            <person name="Rhee S.Y."/>
            <person name="Sohng J.K."/>
        </authorList>
    </citation>
    <scope>NUCLEOTIDE SEQUENCE</scope>
    <source>
        <tissue evidence="3">Leaf</tissue>
    </source>
</reference>
<protein>
    <submittedName>
        <fullName evidence="3">Bibenzyl synthase</fullName>
    </submittedName>
</protein>
<accession>A0A834TV03</accession>
<sequence length="44" mass="4795">MRKKSSNEGKTTIGEGCKWGALMTFGLGMIVETVVIQSVSLKDY</sequence>
<name>A0A834TV03_9FABA</name>
<proteinExistence type="predicted"/>
<evidence type="ECO:0000313" key="4">
    <source>
        <dbReference type="Proteomes" id="UP000634136"/>
    </source>
</evidence>
<keyword evidence="1" id="KW-1133">Transmembrane helix</keyword>
<comment type="caution">
    <text evidence="3">The sequence shown here is derived from an EMBL/GenBank/DDBJ whole genome shotgun (WGS) entry which is preliminary data.</text>
</comment>
<dbReference type="Gene3D" id="3.40.47.10">
    <property type="match status" value="1"/>
</dbReference>
<keyword evidence="1" id="KW-0472">Membrane</keyword>
<keyword evidence="1" id="KW-0812">Transmembrane</keyword>
<evidence type="ECO:0000256" key="1">
    <source>
        <dbReference type="SAM" id="Phobius"/>
    </source>
</evidence>
<gene>
    <name evidence="3" type="ORF">G2W53_022828</name>
</gene>